<protein>
    <submittedName>
        <fullName evidence="4">Uncharacterized protein</fullName>
    </submittedName>
</protein>
<dbReference type="PROSITE" id="PS00687">
    <property type="entry name" value="ALDEHYDE_DEHYDR_GLU"/>
    <property type="match status" value="1"/>
</dbReference>
<organism evidence="4">
    <name type="scientific">Cyprideis torosa</name>
    <dbReference type="NCBI Taxonomy" id="163714"/>
    <lineage>
        <taxon>Eukaryota</taxon>
        <taxon>Metazoa</taxon>
        <taxon>Ecdysozoa</taxon>
        <taxon>Arthropoda</taxon>
        <taxon>Crustacea</taxon>
        <taxon>Oligostraca</taxon>
        <taxon>Ostracoda</taxon>
        <taxon>Podocopa</taxon>
        <taxon>Podocopida</taxon>
        <taxon>Cytherocopina</taxon>
        <taxon>Cytheroidea</taxon>
        <taxon>Cytherideidae</taxon>
        <taxon>Cyprideis</taxon>
    </lineage>
</organism>
<evidence type="ECO:0000256" key="1">
    <source>
        <dbReference type="ARBA" id="ARBA00009986"/>
    </source>
</evidence>
<evidence type="ECO:0000256" key="3">
    <source>
        <dbReference type="RuleBase" id="RU003345"/>
    </source>
</evidence>
<sequence length="252" mass="26906">VAGAALSAHPDVNKVAFTGSVAVGKEVMMSAAMSNLKRVTLELGGKSPLVVFADADLDEAVETCHNAILAGSRTFVEAKIYGQFVAKATAMAASRKVGPPAAPDTQTGPLITQAQMDKVLDYIESKQGARLQTGGRRPTVFSDVTDDMKIAREEIFGPVQSIIKFNNMEEVIGRANATTYGLGAGIITKDIDKALTFAQAGSVFVNCYDIVCSQTPFRGFKMPGQERELGEAALHEYCEIKTITIKLPEKNS</sequence>
<name>A0A7R8ZV10_9CRUS</name>
<dbReference type="SUPFAM" id="SSF53720">
    <property type="entry name" value="ALDH-like"/>
    <property type="match status" value="1"/>
</dbReference>
<dbReference type="Pfam" id="PF00171">
    <property type="entry name" value="Aldedh"/>
    <property type="match status" value="1"/>
</dbReference>
<accession>A0A7R8ZV10</accession>
<gene>
    <name evidence="4" type="ORF">CTOB1V02_LOCUS15375</name>
</gene>
<evidence type="ECO:0000256" key="2">
    <source>
        <dbReference type="ARBA" id="ARBA00023002"/>
    </source>
</evidence>
<dbReference type="Gene3D" id="3.40.605.10">
    <property type="entry name" value="Aldehyde Dehydrogenase, Chain A, domain 1"/>
    <property type="match status" value="1"/>
</dbReference>
<dbReference type="OrthoDB" id="310895at2759"/>
<dbReference type="AlphaFoldDB" id="A0A7R8ZV10"/>
<dbReference type="InterPro" id="IPR016163">
    <property type="entry name" value="Ald_DH_C"/>
</dbReference>
<comment type="similarity">
    <text evidence="1 3">Belongs to the aldehyde dehydrogenase family.</text>
</comment>
<keyword evidence="2 3" id="KW-0560">Oxidoreductase</keyword>
<dbReference type="InterPro" id="IPR015590">
    <property type="entry name" value="Aldehyde_DH_dom"/>
</dbReference>
<dbReference type="PANTHER" id="PTHR11699">
    <property type="entry name" value="ALDEHYDE DEHYDROGENASE-RELATED"/>
    <property type="match status" value="1"/>
</dbReference>
<dbReference type="InterPro" id="IPR029510">
    <property type="entry name" value="Ald_DH_CS_GLU"/>
</dbReference>
<dbReference type="GO" id="GO:0016620">
    <property type="term" value="F:oxidoreductase activity, acting on the aldehyde or oxo group of donors, NAD or NADP as acceptor"/>
    <property type="evidence" value="ECO:0007669"/>
    <property type="project" value="InterPro"/>
</dbReference>
<dbReference type="InterPro" id="IPR016162">
    <property type="entry name" value="Ald_DH_N"/>
</dbReference>
<dbReference type="EMBL" id="OB689311">
    <property type="protein sequence ID" value="CAD7237560.1"/>
    <property type="molecule type" value="Genomic_DNA"/>
</dbReference>
<proteinExistence type="inferred from homology"/>
<dbReference type="InterPro" id="IPR016161">
    <property type="entry name" value="Ald_DH/histidinol_DH"/>
</dbReference>
<feature type="non-terminal residue" evidence="4">
    <location>
        <position position="252"/>
    </location>
</feature>
<dbReference type="Gene3D" id="3.40.309.10">
    <property type="entry name" value="Aldehyde Dehydrogenase, Chain A, domain 2"/>
    <property type="match status" value="1"/>
</dbReference>
<reference evidence="4" key="1">
    <citation type="submission" date="2020-11" db="EMBL/GenBank/DDBJ databases">
        <authorList>
            <person name="Tran Van P."/>
        </authorList>
    </citation>
    <scope>NUCLEOTIDE SEQUENCE</scope>
</reference>
<evidence type="ECO:0000313" key="4">
    <source>
        <dbReference type="EMBL" id="CAD7237560.1"/>
    </source>
</evidence>
<dbReference type="FunFam" id="3.40.309.10:FF:000001">
    <property type="entry name" value="Mitochondrial aldehyde dehydrogenase 2"/>
    <property type="match status" value="1"/>
</dbReference>